<proteinExistence type="predicted"/>
<evidence type="ECO:0000313" key="2">
    <source>
        <dbReference type="Proteomes" id="UP001207468"/>
    </source>
</evidence>
<evidence type="ECO:0000313" key="1">
    <source>
        <dbReference type="EMBL" id="KAI9454709.1"/>
    </source>
</evidence>
<protein>
    <submittedName>
        <fullName evidence="1">Uncharacterized protein</fullName>
    </submittedName>
</protein>
<sequence length="490" mass="53091">MDTLFRILCRHLRTLWLRARSFFLSIRSRRLHSGTSNDQSTTATTRTHRPPTPMPAPSTAGHIPALSTARAKARRWARTRARKLKTQMIERHVDRKATIMQIVYARVAAAGTAGKEKDRANVTSKCRAEDEDDEASDEDTEGTMGQADDGLDAFEGLFRSLSSSPALRFDTLMSSHPPFSQSLSVPSTPGLLTPALPETDLPPELDPGNGLSSPMISCASSGSCDGSAPTTPTTPFGFPGTRIVDEPTSVTSRLHLRPHPRPRAQFRTLSASIIARSPLSFSFPLSLSLPLAARRASSPGTVTHRFMDDHGEHDRDSGDGRSRTQRVDDGVFGEDGDGVKEGEDPFGANGSVYYGPAARVALGLGDAYDLSAWAWACDHSPYRRTKRKYHDQEHCNVQAAPATKVIDTTAVIDSGSSGDGTNIASDTRSRFVYRAPIYATSAPQLSGVQCQDEESVGYLRALANATARGRRVSKPLCACLHKCARPCLWG</sequence>
<comment type="caution">
    <text evidence="1">The sequence shown here is derived from an EMBL/GenBank/DDBJ whole genome shotgun (WGS) entry which is preliminary data.</text>
</comment>
<organism evidence="1 2">
    <name type="scientific">Russula earlei</name>
    <dbReference type="NCBI Taxonomy" id="71964"/>
    <lineage>
        <taxon>Eukaryota</taxon>
        <taxon>Fungi</taxon>
        <taxon>Dikarya</taxon>
        <taxon>Basidiomycota</taxon>
        <taxon>Agaricomycotina</taxon>
        <taxon>Agaricomycetes</taxon>
        <taxon>Russulales</taxon>
        <taxon>Russulaceae</taxon>
        <taxon>Russula</taxon>
    </lineage>
</organism>
<gene>
    <name evidence="1" type="ORF">F5148DRAFT_418461</name>
</gene>
<keyword evidence="2" id="KW-1185">Reference proteome</keyword>
<dbReference type="EMBL" id="JAGFNK010000268">
    <property type="protein sequence ID" value="KAI9454709.1"/>
    <property type="molecule type" value="Genomic_DNA"/>
</dbReference>
<dbReference type="Proteomes" id="UP001207468">
    <property type="component" value="Unassembled WGS sequence"/>
</dbReference>
<name>A0ACC0U0B6_9AGAM</name>
<reference evidence="1" key="1">
    <citation type="submission" date="2021-03" db="EMBL/GenBank/DDBJ databases">
        <title>Evolutionary priming and transition to the ectomycorrhizal habit in an iconic lineage of mushroom-forming fungi: is preadaptation a requirement?</title>
        <authorList>
            <consortium name="DOE Joint Genome Institute"/>
            <person name="Looney B.P."/>
            <person name="Miyauchi S."/>
            <person name="Morin E."/>
            <person name="Drula E."/>
            <person name="Courty P.E."/>
            <person name="Chicoki N."/>
            <person name="Fauchery L."/>
            <person name="Kohler A."/>
            <person name="Kuo A."/>
            <person name="LaButti K."/>
            <person name="Pangilinan J."/>
            <person name="Lipzen A."/>
            <person name="Riley R."/>
            <person name="Andreopoulos W."/>
            <person name="He G."/>
            <person name="Johnson J."/>
            <person name="Barry K.W."/>
            <person name="Grigoriev I.V."/>
            <person name="Nagy L."/>
            <person name="Hibbett D."/>
            <person name="Henrissat B."/>
            <person name="Matheny P.B."/>
            <person name="Labbe J."/>
            <person name="Martin A.F."/>
        </authorList>
    </citation>
    <scope>NUCLEOTIDE SEQUENCE</scope>
    <source>
        <strain evidence="1">BPL698</strain>
    </source>
</reference>
<accession>A0ACC0U0B6</accession>